<dbReference type="RefSeq" id="XP_001447123.1">
    <property type="nucleotide sequence ID" value="XM_001447086.1"/>
</dbReference>
<organism evidence="1 2">
    <name type="scientific">Paramecium tetraurelia</name>
    <dbReference type="NCBI Taxonomy" id="5888"/>
    <lineage>
        <taxon>Eukaryota</taxon>
        <taxon>Sar</taxon>
        <taxon>Alveolata</taxon>
        <taxon>Ciliophora</taxon>
        <taxon>Intramacronucleata</taxon>
        <taxon>Oligohymenophorea</taxon>
        <taxon>Peniculida</taxon>
        <taxon>Parameciidae</taxon>
        <taxon>Paramecium</taxon>
    </lineage>
</organism>
<evidence type="ECO:0000313" key="1">
    <source>
        <dbReference type="EMBL" id="CAK79726.1"/>
    </source>
</evidence>
<reference evidence="1 2" key="1">
    <citation type="journal article" date="2006" name="Nature">
        <title>Global trends of whole-genome duplications revealed by the ciliate Paramecium tetraurelia.</title>
        <authorList>
            <consortium name="Genoscope"/>
            <person name="Aury J.-M."/>
            <person name="Jaillon O."/>
            <person name="Duret L."/>
            <person name="Noel B."/>
            <person name="Jubin C."/>
            <person name="Porcel B.M."/>
            <person name="Segurens B."/>
            <person name="Daubin V."/>
            <person name="Anthouard V."/>
            <person name="Aiach N."/>
            <person name="Arnaiz O."/>
            <person name="Billaut A."/>
            <person name="Beisson J."/>
            <person name="Blanc I."/>
            <person name="Bouhouche K."/>
            <person name="Camara F."/>
            <person name="Duharcourt S."/>
            <person name="Guigo R."/>
            <person name="Gogendeau D."/>
            <person name="Katinka M."/>
            <person name="Keller A.-M."/>
            <person name="Kissmehl R."/>
            <person name="Klotz C."/>
            <person name="Koll F."/>
            <person name="Le Moue A."/>
            <person name="Lepere C."/>
            <person name="Malinsky S."/>
            <person name="Nowacki M."/>
            <person name="Nowak J.K."/>
            <person name="Plattner H."/>
            <person name="Poulain J."/>
            <person name="Ruiz F."/>
            <person name="Serrano V."/>
            <person name="Zagulski M."/>
            <person name="Dessen P."/>
            <person name="Betermier M."/>
            <person name="Weissenbach J."/>
            <person name="Scarpelli C."/>
            <person name="Schachter V."/>
            <person name="Sperling L."/>
            <person name="Meyer E."/>
            <person name="Cohen J."/>
            <person name="Wincker P."/>
        </authorList>
    </citation>
    <scope>NUCLEOTIDE SEQUENCE [LARGE SCALE GENOMIC DNA]</scope>
    <source>
        <strain evidence="1 2">Stock d4-2</strain>
    </source>
</reference>
<proteinExistence type="predicted"/>
<evidence type="ECO:0008006" key="3">
    <source>
        <dbReference type="Google" id="ProtNLM"/>
    </source>
</evidence>
<sequence length="188" mass="22678">MHCIFKSKNKYSLFLFQFQISQYQQKKNLSIAKSFSYSLIKPYLTFLNVTQFLKVFRNFINSNILREFSVLKDFLLASQSWIQQLCFRSSFFQCSILLCNLKEISLNYNRSLHFIATQSFRIIMFFSYVKKYILYQEQQDFVQDFLLLLMKQILLECFQMLAYLEIKKGLGLKIIELLFHFYSLLIQL</sequence>
<dbReference type="KEGG" id="ptm:GSPATT00014656001"/>
<dbReference type="HOGENOM" id="CLU_1443601_0_0_1"/>
<dbReference type="AlphaFoldDB" id="A0D9K9"/>
<keyword evidence="2" id="KW-1185">Reference proteome</keyword>
<protein>
    <recommendedName>
        <fullName evidence="3">Transmembrane protein</fullName>
    </recommendedName>
</protein>
<accession>A0D9K9</accession>
<dbReference type="InParanoid" id="A0D9K9"/>
<gene>
    <name evidence="1" type="ORF">GSPATT00014656001</name>
</gene>
<dbReference type="Proteomes" id="UP000000600">
    <property type="component" value="Unassembled WGS sequence"/>
</dbReference>
<evidence type="ECO:0000313" key="2">
    <source>
        <dbReference type="Proteomes" id="UP000000600"/>
    </source>
</evidence>
<dbReference type="GeneID" id="5032908"/>
<dbReference type="EMBL" id="CT868341">
    <property type="protein sequence ID" value="CAK79726.1"/>
    <property type="molecule type" value="Genomic_DNA"/>
</dbReference>
<name>A0D9K9_PARTE</name>